<evidence type="ECO:0000313" key="4">
    <source>
        <dbReference type="Proteomes" id="UP000005316"/>
    </source>
</evidence>
<name>F9DMW5_9BACL</name>
<evidence type="ECO:0000313" key="3">
    <source>
        <dbReference type="EMBL" id="EGQ27810.1"/>
    </source>
</evidence>
<dbReference type="InterPro" id="IPR041657">
    <property type="entry name" value="HTH_17"/>
</dbReference>
<accession>F9DMW5</accession>
<proteinExistence type="predicted"/>
<dbReference type="EMBL" id="AFPZ01000008">
    <property type="protein sequence ID" value="EGQ27810.1"/>
    <property type="molecule type" value="Genomic_DNA"/>
</dbReference>
<dbReference type="PANTHER" id="PTHR38431:SF1">
    <property type="entry name" value="BLL2305 PROTEIN"/>
    <property type="match status" value="1"/>
</dbReference>
<dbReference type="SUPFAM" id="SSF53850">
    <property type="entry name" value="Periplasmic binding protein-like II"/>
    <property type="match status" value="1"/>
</dbReference>
<dbReference type="AlphaFoldDB" id="F9DMW5"/>
<dbReference type="PANTHER" id="PTHR38431">
    <property type="entry name" value="BLL2305 PROTEIN"/>
    <property type="match status" value="1"/>
</dbReference>
<sequence>MEDEKMSNPDNSVSYTTEEIAQLLKVSKLTVYDLIKKGEIRAYRVGRQMRVDAVDLSAYKERLKSGGDFPTRQPVQAVSEEQAPGLSRASSIIISGQDLSLDILANTIEDAGLGVRPLRSFTGSLNSLIKMVQGEADIVSTHLFDGETKQYNLPYITRLLTGQSYLVVNLLGRTAGMYVQKGNPKEFSTWSGIGQPGIRLINREKGSGARVLLDEQLRLAGIAPSAIKGYEDEELNHMAVAARIASGQADVGVGIEKASRLIDVEFVPLIQEQYDLVLLKTQDNERLRDLVLETLNSQNFQEKISAIGGYDLSNTGSILYETP</sequence>
<organism evidence="3 4">
    <name type="scientific">Sporosarcina newyorkensis 2681</name>
    <dbReference type="NCBI Taxonomy" id="1027292"/>
    <lineage>
        <taxon>Bacteria</taxon>
        <taxon>Bacillati</taxon>
        <taxon>Bacillota</taxon>
        <taxon>Bacilli</taxon>
        <taxon>Bacillales</taxon>
        <taxon>Caryophanaceae</taxon>
        <taxon>Sporosarcina</taxon>
    </lineage>
</organism>
<gene>
    <name evidence="3" type="ORF">HMPREF9372_0145</name>
</gene>
<dbReference type="HOGENOM" id="CLU_053344_0_0_9"/>
<dbReference type="eggNOG" id="COG1910">
    <property type="taxonomic scope" value="Bacteria"/>
</dbReference>
<comment type="caution">
    <text evidence="3">The sequence shown here is derived from an EMBL/GenBank/DDBJ whole genome shotgun (WGS) entry which is preliminary data.</text>
</comment>
<dbReference type="Pfam" id="PF12727">
    <property type="entry name" value="PBP_like"/>
    <property type="match status" value="1"/>
</dbReference>
<feature type="domain" description="Helix-turn-helix" evidence="2">
    <location>
        <begin position="15"/>
        <end position="62"/>
    </location>
</feature>
<feature type="domain" description="PBP" evidence="1">
    <location>
        <begin position="110"/>
        <end position="293"/>
    </location>
</feature>
<dbReference type="Pfam" id="PF12728">
    <property type="entry name" value="HTH_17"/>
    <property type="match status" value="1"/>
</dbReference>
<evidence type="ECO:0000259" key="2">
    <source>
        <dbReference type="Pfam" id="PF12728"/>
    </source>
</evidence>
<dbReference type="GO" id="GO:0003677">
    <property type="term" value="F:DNA binding"/>
    <property type="evidence" value="ECO:0007669"/>
    <property type="project" value="InterPro"/>
</dbReference>
<dbReference type="STRING" id="759851.SAMN04244570_0823"/>
<reference evidence="3 4" key="1">
    <citation type="submission" date="2011-04" db="EMBL/GenBank/DDBJ databases">
        <authorList>
            <person name="Muzny D."/>
            <person name="Qin X."/>
            <person name="Deng J."/>
            <person name="Jiang H."/>
            <person name="Liu Y."/>
            <person name="Qu J."/>
            <person name="Song X.-Z."/>
            <person name="Zhang L."/>
            <person name="Thornton R."/>
            <person name="Coyle M."/>
            <person name="Francisco L."/>
            <person name="Jackson L."/>
            <person name="Javaid M."/>
            <person name="Korchina V."/>
            <person name="Kovar C."/>
            <person name="Mata R."/>
            <person name="Mathew T."/>
            <person name="Ngo R."/>
            <person name="Nguyen L."/>
            <person name="Nguyen N."/>
            <person name="Okwuonu G."/>
            <person name="Ongeri F."/>
            <person name="Pham C."/>
            <person name="Simmons D."/>
            <person name="Wilczek-Boney K."/>
            <person name="Hale W."/>
            <person name="Jakkamsetti A."/>
            <person name="Pham P."/>
            <person name="Ruth R."/>
            <person name="San Lucas F."/>
            <person name="Warren J."/>
            <person name="Zhang J."/>
            <person name="Zhao Z."/>
            <person name="Zhou C."/>
            <person name="Zhu D."/>
            <person name="Lee S."/>
            <person name="Bess C."/>
            <person name="Blankenburg K."/>
            <person name="Forbes L."/>
            <person name="Fu Q."/>
            <person name="Gubbala S."/>
            <person name="Hirani K."/>
            <person name="Jayaseelan J.C."/>
            <person name="Lara F."/>
            <person name="Munidasa M."/>
            <person name="Palculict T."/>
            <person name="Patil S."/>
            <person name="Pu L.-L."/>
            <person name="Saada N."/>
            <person name="Tang L."/>
            <person name="Weissenberger G."/>
            <person name="Zhu Y."/>
            <person name="Hemphill L."/>
            <person name="Shang Y."/>
            <person name="Youmans B."/>
            <person name="Ayvaz T."/>
            <person name="Ross M."/>
            <person name="Santibanez J."/>
            <person name="Aqrawi P."/>
            <person name="Gross S."/>
            <person name="Joshi V."/>
            <person name="Fowler G."/>
            <person name="Nazareth L."/>
            <person name="Reid J."/>
            <person name="Worley K."/>
            <person name="Petrosino J."/>
            <person name="Highlander S."/>
            <person name="Gibbs R."/>
        </authorList>
    </citation>
    <scope>NUCLEOTIDE SEQUENCE [LARGE SCALE GENOMIC DNA]</scope>
    <source>
        <strain evidence="3 4">2681</strain>
    </source>
</reference>
<dbReference type="Proteomes" id="UP000005316">
    <property type="component" value="Unassembled WGS sequence"/>
</dbReference>
<dbReference type="NCBIfam" id="TIGR01764">
    <property type="entry name" value="excise"/>
    <property type="match status" value="1"/>
</dbReference>
<dbReference type="InterPro" id="IPR024370">
    <property type="entry name" value="PBP_domain"/>
</dbReference>
<dbReference type="InterPro" id="IPR010093">
    <property type="entry name" value="SinI_DNA-bd"/>
</dbReference>
<evidence type="ECO:0000259" key="1">
    <source>
        <dbReference type="Pfam" id="PF12727"/>
    </source>
</evidence>
<protein>
    <submittedName>
        <fullName evidence="3">Excisionase family DNA binding domain protein</fullName>
    </submittedName>
</protein>